<sequence length="123" mass="13533">MAQVARDVEAGILEPDCAGAAEMYPESLLRATDSALEAFEEEMRGLVNPSDEEVFRAVERVVLALNTVDRDPVHMGAGFCTEEREQLCSYVDLTLGEYGVDVAALLARKGIVRAGITDVWRDW</sequence>
<evidence type="ECO:0000313" key="1">
    <source>
        <dbReference type="EMBL" id="GHI21253.1"/>
    </source>
</evidence>
<accession>A0ABQ3P897</accession>
<dbReference type="Proteomes" id="UP001052739">
    <property type="component" value="Unassembled WGS sequence"/>
</dbReference>
<comment type="caution">
    <text evidence="1">The sequence shown here is derived from an EMBL/GenBank/DDBJ whole genome shotgun (WGS) entry which is preliminary data.</text>
</comment>
<evidence type="ECO:0000313" key="2">
    <source>
        <dbReference type="Proteomes" id="UP001052739"/>
    </source>
</evidence>
<reference evidence="1" key="1">
    <citation type="submission" date="2024-05" db="EMBL/GenBank/DDBJ databases">
        <title>Whole genome shotgun sequence of Streptomyces hydrogenans NBRC 13475.</title>
        <authorList>
            <person name="Komaki H."/>
            <person name="Tamura T."/>
        </authorList>
    </citation>
    <scope>NUCLEOTIDE SEQUENCE</scope>
    <source>
        <strain evidence="1">NBRC 13475</strain>
    </source>
</reference>
<protein>
    <submittedName>
        <fullName evidence="1">Uncharacterized protein</fullName>
    </submittedName>
</protein>
<dbReference type="EMBL" id="BNDW01000019">
    <property type="protein sequence ID" value="GHI21253.1"/>
    <property type="molecule type" value="Genomic_DNA"/>
</dbReference>
<proteinExistence type="predicted"/>
<organism evidence="1 2">
    <name type="scientific">Streptomyces hydrogenans</name>
    <dbReference type="NCBI Taxonomy" id="1873719"/>
    <lineage>
        <taxon>Bacteria</taxon>
        <taxon>Bacillati</taxon>
        <taxon>Actinomycetota</taxon>
        <taxon>Actinomycetes</taxon>
        <taxon>Kitasatosporales</taxon>
        <taxon>Streptomycetaceae</taxon>
        <taxon>Streptomyces</taxon>
    </lineage>
</organism>
<keyword evidence="2" id="KW-1185">Reference proteome</keyword>
<gene>
    <name evidence="1" type="ORF">Shyd_26240</name>
</gene>
<name>A0ABQ3P897_9ACTN</name>